<proteinExistence type="predicted"/>
<organism evidence="1 2">
    <name type="scientific">Limnothrix redekei LRLZ20PSL1</name>
    <dbReference type="NCBI Taxonomy" id="3112953"/>
    <lineage>
        <taxon>Bacteria</taxon>
        <taxon>Bacillati</taxon>
        <taxon>Cyanobacteriota</taxon>
        <taxon>Cyanophyceae</taxon>
        <taxon>Pseudanabaenales</taxon>
        <taxon>Pseudanabaenaceae</taxon>
        <taxon>Limnothrix</taxon>
    </lineage>
</organism>
<dbReference type="RefSeq" id="WP_393010753.1">
    <property type="nucleotide sequence ID" value="NZ_JAZAQF010000017.1"/>
</dbReference>
<dbReference type="Gene3D" id="3.30.310.110">
    <property type="entry name" value="XisI-like"/>
    <property type="match status" value="1"/>
</dbReference>
<dbReference type="Proteomes" id="UP001604335">
    <property type="component" value="Unassembled WGS sequence"/>
</dbReference>
<dbReference type="InterPro" id="IPR014968">
    <property type="entry name" value="XisI"/>
</dbReference>
<reference evidence="2" key="1">
    <citation type="journal article" date="2024" name="Algal Res.">
        <title>Biochemical, toxicological and genomic investigation of a high-biomass producing Limnothrix strain isolated from Italian shallow drinking water reservoir.</title>
        <authorList>
            <person name="Simonazzi M."/>
            <person name="Shishido T.K."/>
            <person name="Delbaje E."/>
            <person name="Wahlsten M."/>
            <person name="Fewer D.P."/>
            <person name="Sivonen K."/>
            <person name="Pezzolesi L."/>
            <person name="Pistocchi R."/>
        </authorList>
    </citation>
    <scope>NUCLEOTIDE SEQUENCE [LARGE SCALE GENOMIC DNA]</scope>
    <source>
        <strain evidence="2">LRLZ20PSL1</strain>
    </source>
</reference>
<dbReference type="EMBL" id="JAZAQF010000017">
    <property type="protein sequence ID" value="MFG3816675.1"/>
    <property type="molecule type" value="Genomic_DNA"/>
</dbReference>
<dbReference type="Pfam" id="PF08869">
    <property type="entry name" value="XisI"/>
    <property type="match status" value="1"/>
</dbReference>
<name>A0ABW7C640_9CYAN</name>
<comment type="caution">
    <text evidence="1">The sequence shown here is derived from an EMBL/GenBank/DDBJ whole genome shotgun (WGS) entry which is preliminary data.</text>
</comment>
<sequence length="84" mass="9781">MEVQTLFDSEHDHYQVFAIGWYNKQRIYGCSMHLDLKQGKIWIQANNTELDIAQNLVERGIPKEDIVLGLQPPNFRRFSGYAIA</sequence>
<keyword evidence="2" id="KW-1185">Reference proteome</keyword>
<evidence type="ECO:0000313" key="2">
    <source>
        <dbReference type="Proteomes" id="UP001604335"/>
    </source>
</evidence>
<dbReference type="SUPFAM" id="SSF143847">
    <property type="entry name" value="XisI-like"/>
    <property type="match status" value="1"/>
</dbReference>
<dbReference type="InterPro" id="IPR035943">
    <property type="entry name" value="XisI-like_sf"/>
</dbReference>
<evidence type="ECO:0000313" key="1">
    <source>
        <dbReference type="EMBL" id="MFG3816675.1"/>
    </source>
</evidence>
<dbReference type="CDD" id="cd16382">
    <property type="entry name" value="XisI-like"/>
    <property type="match status" value="1"/>
</dbReference>
<accession>A0ABW7C640</accession>
<gene>
    <name evidence="1" type="ORF">VPK24_03420</name>
</gene>
<protein>
    <submittedName>
        <fullName evidence="1">XisI protein</fullName>
    </submittedName>
</protein>